<evidence type="ECO:0000256" key="1">
    <source>
        <dbReference type="SAM" id="SignalP"/>
    </source>
</evidence>
<evidence type="ECO:0000313" key="2">
    <source>
        <dbReference type="EMBL" id="KAG8558449.1"/>
    </source>
</evidence>
<dbReference type="GO" id="GO:0005829">
    <property type="term" value="C:cytosol"/>
    <property type="evidence" value="ECO:0007669"/>
    <property type="project" value="TreeGrafter"/>
</dbReference>
<dbReference type="PANTHER" id="PTHR33539">
    <property type="entry name" value="UPF0764 PROTEIN C16ORF89"/>
    <property type="match status" value="1"/>
</dbReference>
<gene>
    <name evidence="2" type="ORF">GDO81_016999</name>
</gene>
<dbReference type="AlphaFoldDB" id="A0AAV7AEM5"/>
<dbReference type="EMBL" id="WNYA01000008">
    <property type="protein sequence ID" value="KAG8558449.1"/>
    <property type="molecule type" value="Genomic_DNA"/>
</dbReference>
<name>A0AAV7AEM5_ENGPU</name>
<feature type="signal peptide" evidence="1">
    <location>
        <begin position="1"/>
        <end position="18"/>
    </location>
</feature>
<dbReference type="GO" id="GO:0016020">
    <property type="term" value="C:membrane"/>
    <property type="evidence" value="ECO:0007669"/>
    <property type="project" value="TreeGrafter"/>
</dbReference>
<keyword evidence="3" id="KW-1185">Reference proteome</keyword>
<evidence type="ECO:0000313" key="3">
    <source>
        <dbReference type="Proteomes" id="UP000824782"/>
    </source>
</evidence>
<keyword evidence="1" id="KW-0732">Signal</keyword>
<sequence length="330" mass="37559">MRLLLLLVSLGLFSPSTTNTETDVRSALSTIEKAVRLLQNEYKEINLDGMFGFRLLSEEIKGTLERLDAEKDPYLFTLMDILDNALNEALNKTSYSVQKMDPKNYEEFQEFLQGGFWTPPTSWKQTSPGLVYSELADDSSYYIQDYSDQCISALLGNRKENKEPCVVTAPCLKAMTREDLSDYSLSHQLLFFLIGKMKHCRNDLFVKDIDYYEDLYCANMMNGNLNIERNGYPQEKRDLFMENILLCGLSGFSDFYKPEWLNQIISWQDPVTGCYGEIGNNVSSANTDNENHAAKRVKRGDRSFLGTCHSHMIGMAVGALGGFLYSSTFM</sequence>
<organism evidence="2 3">
    <name type="scientific">Engystomops pustulosus</name>
    <name type="common">Tungara frog</name>
    <name type="synonym">Physalaemus pustulosus</name>
    <dbReference type="NCBI Taxonomy" id="76066"/>
    <lineage>
        <taxon>Eukaryota</taxon>
        <taxon>Metazoa</taxon>
        <taxon>Chordata</taxon>
        <taxon>Craniata</taxon>
        <taxon>Vertebrata</taxon>
        <taxon>Euteleostomi</taxon>
        <taxon>Amphibia</taxon>
        <taxon>Batrachia</taxon>
        <taxon>Anura</taxon>
        <taxon>Neobatrachia</taxon>
        <taxon>Hyloidea</taxon>
        <taxon>Leptodactylidae</taxon>
        <taxon>Leiuperinae</taxon>
        <taxon>Engystomops</taxon>
    </lineage>
</organism>
<feature type="chain" id="PRO_5043843353" evidence="1">
    <location>
        <begin position="19"/>
        <end position="330"/>
    </location>
</feature>
<accession>A0AAV7AEM5</accession>
<dbReference type="Proteomes" id="UP000824782">
    <property type="component" value="Unassembled WGS sequence"/>
</dbReference>
<proteinExistence type="predicted"/>
<protein>
    <submittedName>
        <fullName evidence="2">Uncharacterized protein</fullName>
    </submittedName>
</protein>
<dbReference type="InterPro" id="IPR031751">
    <property type="entry name" value="DUF4735"/>
</dbReference>
<reference evidence="2" key="1">
    <citation type="thesis" date="2020" institute="ProQuest LLC" country="789 East Eisenhower Parkway, Ann Arbor, MI, USA">
        <title>Comparative Genomics and Chromosome Evolution.</title>
        <authorList>
            <person name="Mudd A.B."/>
        </authorList>
    </citation>
    <scope>NUCLEOTIDE SEQUENCE</scope>
    <source>
        <strain evidence="2">237g6f4</strain>
        <tissue evidence="2">Blood</tissue>
    </source>
</reference>
<dbReference type="Pfam" id="PF15882">
    <property type="entry name" value="DUF4735"/>
    <property type="match status" value="1"/>
</dbReference>
<dbReference type="PANTHER" id="PTHR33539:SF1">
    <property type="entry name" value="UPF0764 PROTEIN C16ORF89"/>
    <property type="match status" value="1"/>
</dbReference>
<comment type="caution">
    <text evidence="2">The sequence shown here is derived from an EMBL/GenBank/DDBJ whole genome shotgun (WGS) entry which is preliminary data.</text>
</comment>